<dbReference type="OrthoDB" id="185373at2759"/>
<dbReference type="SMR" id="A0A194VN52"/>
<feature type="repeat" description="PPR" evidence="1">
    <location>
        <begin position="611"/>
        <end position="645"/>
    </location>
</feature>
<reference evidence="3" key="1">
    <citation type="submission" date="2014-12" db="EMBL/GenBank/DDBJ databases">
        <title>Genome Sequence of Valsa Canker Pathogens Uncovers a Specific Adaption of Colonization on Woody Bark.</title>
        <authorList>
            <person name="Yin Z."/>
            <person name="Liu H."/>
            <person name="Gao X."/>
            <person name="Li Z."/>
            <person name="Song N."/>
            <person name="Ke X."/>
            <person name="Dai Q."/>
            <person name="Wu Y."/>
            <person name="Sun Y."/>
            <person name="Xu J.-R."/>
            <person name="Kang Z.K."/>
            <person name="Wang L."/>
            <person name="Huang L."/>
        </authorList>
    </citation>
    <scope>NUCLEOTIDE SEQUENCE [LARGE SCALE GENOMIC DNA]</scope>
    <source>
        <strain evidence="3">03-8</strain>
    </source>
</reference>
<dbReference type="AlphaFoldDB" id="A0A194VN52"/>
<proteinExistence type="predicted"/>
<evidence type="ECO:0000256" key="1">
    <source>
        <dbReference type="PROSITE-ProRule" id="PRU00708"/>
    </source>
</evidence>
<gene>
    <name evidence="3" type="ORF">VM1G_00564</name>
</gene>
<name>A0A194VN52_CYTMA</name>
<dbReference type="InterPro" id="IPR011990">
    <property type="entry name" value="TPR-like_helical_dom_sf"/>
</dbReference>
<dbReference type="PANTHER" id="PTHR47938:SF35">
    <property type="entry name" value="PENTATRICOPEPTIDE REPEAT-CONTAINING PROTEIN 4, MITOCHONDRIAL-RELATED"/>
    <property type="match status" value="1"/>
</dbReference>
<evidence type="ECO:0000313" key="3">
    <source>
        <dbReference type="EMBL" id="KUI65611.1"/>
    </source>
</evidence>
<sequence>MICFACRSRLLATVSHRARAPRLPRWHTQANLSSATAGAPVSDRTNDDYVPSIDAPEYGDTQNPGPDPPQQYEGPPEPRFSALQRRRLIRSRRDDYSKENSLEIFEKVVRKQIDQDDAAADEPTKSPASLEFYNNLSQLRPMMRTESIETCLEFFLNKIWDNCPFEKKPLLLKQRGTFLMRRVVEAKLDNFDNERLPSIARCTQIFHDLESLSSAKWADAVMGLILSIDSRSRGTRDNTSSGAHREALGRKEALLHDLVDSWIVYHRHCLLLPNNSKFRFPRISEKRLWEYARNGEIRKAMRLMFPQARNNAFRELPAVAIASFVVLTDPLHTNLDIQQKAKPLLQPIGKILATIPVWKDGLEYIFAGYPEALAYVLRRWDSVISQLRQTDNSLGQPDKQTVTRRPVFAGYAGPQSRVIQDQVTAALKMGDVEAVEAAWARFEVTEAKPGDDRAKELQGSQELFHYFLTAFTALHRPRRAVDVWDSMVHIGIKPTLQSWTALIEGCRRSRNAIGLENVWKKLLITGAELDDAVWSARIVGLVDCGQPEAGLRALDEMLRLSKFKPDNPAVSKLTRKVASVNAAVAALIRLNAMSAAMKVLTWAAENGIEPDVYTYNTLLRPMIYQGSAQQVDTLLKMMKQQGIQPDTATFTVLLDGLIGNVKDAGPDEQVKTAIKLFSMMEAAGVHANMETIARMLHLLLRESGAKATAVIDAIRGYIRERGLRDSPYIYTILMDHYFAQSPPDLAAVDALLEEGGFKMENGRLRLQVLAHGRRGLDRVFWERMIKGYAMAGQVDKAFGLFEETNNLGSALTMDTLEILLRALTRAGMFDEARRMVEIVIAHRQASDMYGAAGSGEVDNGDEQVRLRGRYWRHAFWAVALDCGLVSPATIRQLEMGIRAADAAPAPVEAS</sequence>
<dbReference type="Proteomes" id="UP000078559">
    <property type="component" value="Chromosome 1"/>
</dbReference>
<evidence type="ECO:0008006" key="5">
    <source>
        <dbReference type="Google" id="ProtNLM"/>
    </source>
</evidence>
<dbReference type="InterPro" id="IPR002885">
    <property type="entry name" value="PPR_rpt"/>
</dbReference>
<evidence type="ECO:0000256" key="2">
    <source>
        <dbReference type="SAM" id="MobiDB-lite"/>
    </source>
</evidence>
<evidence type="ECO:0000313" key="4">
    <source>
        <dbReference type="Proteomes" id="UP000078559"/>
    </source>
</evidence>
<dbReference type="GO" id="GO:0140053">
    <property type="term" value="P:mitochondrial gene expression"/>
    <property type="evidence" value="ECO:0007669"/>
    <property type="project" value="TreeGrafter"/>
</dbReference>
<keyword evidence="4" id="KW-1185">Reference proteome</keyword>
<protein>
    <recommendedName>
        <fullName evidence="5">Pentatricopeptide repeat-containing protein, mitochondrial</fullName>
    </recommendedName>
</protein>
<accession>A0A194VN52</accession>
<dbReference type="GO" id="GO:0005739">
    <property type="term" value="C:mitochondrion"/>
    <property type="evidence" value="ECO:0007669"/>
    <property type="project" value="TreeGrafter"/>
</dbReference>
<dbReference type="Pfam" id="PF01535">
    <property type="entry name" value="PPR"/>
    <property type="match status" value="1"/>
</dbReference>
<dbReference type="PROSITE" id="PS51375">
    <property type="entry name" value="PPR"/>
    <property type="match status" value="2"/>
</dbReference>
<dbReference type="GO" id="GO:0003729">
    <property type="term" value="F:mRNA binding"/>
    <property type="evidence" value="ECO:0007669"/>
    <property type="project" value="TreeGrafter"/>
</dbReference>
<organism evidence="3 4">
    <name type="scientific">Cytospora mali</name>
    <name type="common">Apple Valsa canker fungus</name>
    <name type="synonym">Valsa mali</name>
    <dbReference type="NCBI Taxonomy" id="578113"/>
    <lineage>
        <taxon>Eukaryota</taxon>
        <taxon>Fungi</taxon>
        <taxon>Dikarya</taxon>
        <taxon>Ascomycota</taxon>
        <taxon>Pezizomycotina</taxon>
        <taxon>Sordariomycetes</taxon>
        <taxon>Sordariomycetidae</taxon>
        <taxon>Diaporthales</taxon>
        <taxon>Cytosporaceae</taxon>
        <taxon>Cytospora</taxon>
    </lineage>
</organism>
<dbReference type="Pfam" id="PF13812">
    <property type="entry name" value="PPR_3"/>
    <property type="match status" value="1"/>
</dbReference>
<dbReference type="EMBL" id="CM003098">
    <property type="protein sequence ID" value="KUI65611.1"/>
    <property type="molecule type" value="Genomic_DNA"/>
</dbReference>
<dbReference type="Gene3D" id="1.25.40.10">
    <property type="entry name" value="Tetratricopeptide repeat domain"/>
    <property type="match status" value="2"/>
</dbReference>
<dbReference type="PANTHER" id="PTHR47938">
    <property type="entry name" value="RESPIRATORY COMPLEX I CHAPERONE (CIA84), PUTATIVE (AFU_ORTHOLOGUE AFUA_2G06020)-RELATED"/>
    <property type="match status" value="1"/>
</dbReference>
<feature type="repeat" description="PPR" evidence="1">
    <location>
        <begin position="777"/>
        <end position="811"/>
    </location>
</feature>
<feature type="region of interest" description="Disordered" evidence="2">
    <location>
        <begin position="29"/>
        <end position="82"/>
    </location>
</feature>